<evidence type="ECO:0000313" key="1">
    <source>
        <dbReference type="EMBL" id="CEM05496.1"/>
    </source>
</evidence>
<dbReference type="InParanoid" id="A0A0G4F1A8"/>
<reference evidence="1 2" key="1">
    <citation type="submission" date="2014-11" db="EMBL/GenBank/DDBJ databases">
        <authorList>
            <person name="Zhu J."/>
            <person name="Qi W."/>
            <person name="Song R."/>
        </authorList>
    </citation>
    <scope>NUCLEOTIDE SEQUENCE [LARGE SCALE GENOMIC DNA]</scope>
</reference>
<name>A0A0G4F1A8_VITBC</name>
<protein>
    <submittedName>
        <fullName evidence="1">Uncharacterized protein</fullName>
    </submittedName>
</protein>
<proteinExistence type="predicted"/>
<organism evidence="1 2">
    <name type="scientific">Vitrella brassicaformis (strain CCMP3155)</name>
    <dbReference type="NCBI Taxonomy" id="1169540"/>
    <lineage>
        <taxon>Eukaryota</taxon>
        <taxon>Sar</taxon>
        <taxon>Alveolata</taxon>
        <taxon>Colpodellida</taxon>
        <taxon>Vitrellaceae</taxon>
        <taxon>Vitrella</taxon>
    </lineage>
</organism>
<gene>
    <name evidence="1" type="ORF">Vbra_2477</name>
</gene>
<evidence type="ECO:0000313" key="2">
    <source>
        <dbReference type="Proteomes" id="UP000041254"/>
    </source>
</evidence>
<dbReference type="EMBL" id="CDMY01000359">
    <property type="protein sequence ID" value="CEM05496.1"/>
    <property type="molecule type" value="Genomic_DNA"/>
</dbReference>
<dbReference type="PhylomeDB" id="A0A0G4F1A8"/>
<dbReference type="AlphaFoldDB" id="A0A0G4F1A8"/>
<keyword evidence="2" id="KW-1185">Reference proteome</keyword>
<dbReference type="VEuPathDB" id="CryptoDB:Vbra_2477"/>
<dbReference type="Proteomes" id="UP000041254">
    <property type="component" value="Unassembled WGS sequence"/>
</dbReference>
<accession>A0A0G4F1A8</accession>
<sequence length="371" mass="40622">MPPADKASVPPPDGMCFFFSLIDDIIFSLILLCSDLASCVALRRTNKADGHSGVTPALILGRIDASLAAEGMTGLLDVSRQPSSIPLPDGLSYFDYLVRSAYLLDVTKGWKRWTKGIYIARNKRMISGSNSLPVLMCPSSLHLAFPYKRAMSNMPHAIEQFAAFGGQLGTDQDGTLGLTRLRRRQYRIGDKAIAFNAKDPVIRTSVTPNEYSGDFYHVYPSFSGYITQRITASTSAAGGLAQGQVNEDGGRKLLNEPVENKTVVECTRMEGDLHPPMVYQERYIVLAGDKAEDTYAAVLHVLEGSMAVLIDPAPPILLDLFSFETPVSRAQGGYGRHPQCWAAAQRLTDSMGVDFDGLGLEQWFDDDIENE</sequence>